<dbReference type="OrthoDB" id="2087632at2"/>
<protein>
    <submittedName>
        <fullName evidence="1">Uncharacterized protein</fullName>
    </submittedName>
</protein>
<dbReference type="AlphaFoldDB" id="R3TU86"/>
<comment type="caution">
    <text evidence="1">The sequence shown here is derived from an EMBL/GenBank/DDBJ whole genome shotgun (WGS) entry which is preliminary data.</text>
</comment>
<dbReference type="PATRIC" id="fig|1158610.3.peg.1546"/>
<dbReference type="EMBL" id="AJAT01000013">
    <property type="protein sequence ID" value="EOL44743.1"/>
    <property type="molecule type" value="Genomic_DNA"/>
</dbReference>
<sequence>MEKIIEDTKYWDARVLDLKSLYFGDEIQVIFEDEETDVYILEFIHCYKVSYENSFTPESNMKVCDMNKGQLGYFMQDVSVSKYDKDDEFIKFFLDLSIMTMEIVCKNITVKKVPKDTVSFFWENN</sequence>
<keyword evidence="2" id="KW-1185">Reference proteome</keyword>
<proteinExistence type="predicted"/>
<accession>R3TU86</accession>
<dbReference type="eggNOG" id="ENOG5033YTX">
    <property type="taxonomic scope" value="Bacteria"/>
</dbReference>
<evidence type="ECO:0000313" key="2">
    <source>
        <dbReference type="Proteomes" id="UP000013785"/>
    </source>
</evidence>
<name>R3TU86_9ENTE</name>
<reference evidence="1 2" key="1">
    <citation type="submission" date="2013-02" db="EMBL/GenBank/DDBJ databases">
        <title>The Genome Sequence of Enterococcus phoeniculicola BAA-412.</title>
        <authorList>
            <consortium name="The Broad Institute Genome Sequencing Platform"/>
            <consortium name="The Broad Institute Genome Sequencing Center for Infectious Disease"/>
            <person name="Earl A.M."/>
            <person name="Gilmore M.S."/>
            <person name="Lebreton F."/>
            <person name="Walker B."/>
            <person name="Young S.K."/>
            <person name="Zeng Q."/>
            <person name="Gargeya S."/>
            <person name="Fitzgerald M."/>
            <person name="Haas B."/>
            <person name="Abouelleil A."/>
            <person name="Alvarado L."/>
            <person name="Arachchi H.M."/>
            <person name="Berlin A.M."/>
            <person name="Chapman S.B."/>
            <person name="Dewar J."/>
            <person name="Goldberg J."/>
            <person name="Griggs A."/>
            <person name="Gujja S."/>
            <person name="Hansen M."/>
            <person name="Howarth C."/>
            <person name="Imamovic A."/>
            <person name="Larimer J."/>
            <person name="McCowan C."/>
            <person name="Murphy C."/>
            <person name="Neiman D."/>
            <person name="Pearson M."/>
            <person name="Priest M."/>
            <person name="Roberts A."/>
            <person name="Saif S."/>
            <person name="Shea T."/>
            <person name="Sisk P."/>
            <person name="Sykes S."/>
            <person name="Wortman J."/>
            <person name="Nusbaum C."/>
            <person name="Birren B."/>
        </authorList>
    </citation>
    <scope>NUCLEOTIDE SEQUENCE [LARGE SCALE GENOMIC DNA]</scope>
    <source>
        <strain evidence="1 2">ATCC BAA-412</strain>
    </source>
</reference>
<dbReference type="RefSeq" id="WP_010768223.1">
    <property type="nucleotide sequence ID" value="NZ_ASWE01000003.1"/>
</dbReference>
<organism evidence="1 2">
    <name type="scientific">Enterococcus phoeniculicola ATCC BAA-412</name>
    <dbReference type="NCBI Taxonomy" id="1158610"/>
    <lineage>
        <taxon>Bacteria</taxon>
        <taxon>Bacillati</taxon>
        <taxon>Bacillota</taxon>
        <taxon>Bacilli</taxon>
        <taxon>Lactobacillales</taxon>
        <taxon>Enterococcaceae</taxon>
        <taxon>Enterococcus</taxon>
    </lineage>
</organism>
<evidence type="ECO:0000313" key="1">
    <source>
        <dbReference type="EMBL" id="EOL44743.1"/>
    </source>
</evidence>
<dbReference type="Proteomes" id="UP000013785">
    <property type="component" value="Unassembled WGS sequence"/>
</dbReference>
<gene>
    <name evidence="1" type="ORF">UC3_01560</name>
</gene>
<dbReference type="HOGENOM" id="CLU_151857_0_0_9"/>